<dbReference type="Proteomes" id="UP000806077">
    <property type="component" value="Unassembled WGS sequence"/>
</dbReference>
<gene>
    <name evidence="2" type="ORF">F7645_09345</name>
</gene>
<reference evidence="2 3" key="1">
    <citation type="journal article" date="2020" name="Int. J. Syst. Evol. Microbiol.">
        <title>Tenacibaculum piscium sp. nov., isolated from skin ulcers of sea-farmed fish, and description of Tenacibaculum finnmarkense sp. nov. with subdivision into genomovars finnmarkense and ulcerans.</title>
        <authorList>
            <person name="Olsen A.B."/>
            <person name="Spilsberg B."/>
            <person name="Nilsen H.K."/>
            <person name="Lagesen K."/>
            <person name="Gulla S."/>
            <person name="Avendano-Herrera R."/>
            <person name="Irgang R."/>
            <person name="Duchaud E."/>
            <person name="Colquhoun D.J."/>
        </authorList>
    </citation>
    <scope>NUCLEOTIDE SEQUENCE [LARGE SCALE GENOMIC DNA]</scope>
    <source>
        <strain evidence="2 3">TNO037</strain>
    </source>
</reference>
<organism evidence="2 3">
    <name type="scientific">Tenacibaculum finnmarkense genomovar finnmarkense</name>
    <dbReference type="NCBI Taxonomy" id="1458503"/>
    <lineage>
        <taxon>Bacteria</taxon>
        <taxon>Pseudomonadati</taxon>
        <taxon>Bacteroidota</taxon>
        <taxon>Flavobacteriia</taxon>
        <taxon>Flavobacteriales</taxon>
        <taxon>Flavobacteriaceae</taxon>
        <taxon>Tenacibaculum</taxon>
        <taxon>Tenacibaculum finnmarkense</taxon>
    </lineage>
</organism>
<dbReference type="InterPro" id="IPR058873">
    <property type="entry name" value="PDDEXK_GAPS4"/>
</dbReference>
<dbReference type="AlphaFoldDB" id="A0AAP1RFZ4"/>
<feature type="domain" description="GAPS4 PD-(D/E)XK nuclease" evidence="1">
    <location>
        <begin position="1"/>
        <end position="165"/>
    </location>
</feature>
<evidence type="ECO:0000259" key="1">
    <source>
        <dbReference type="Pfam" id="PF26115"/>
    </source>
</evidence>
<accession>A0AAP1RFZ4</accession>
<keyword evidence="3" id="KW-1185">Reference proteome</keyword>
<dbReference type="RefSeq" id="WP_101955961.1">
    <property type="nucleotide sequence ID" value="NZ_JAJHTL010000011.1"/>
</dbReference>
<dbReference type="Pfam" id="PF26115">
    <property type="entry name" value="PDDEXK_GAPS4"/>
    <property type="match status" value="1"/>
</dbReference>
<comment type="caution">
    <text evidence="2">The sequence shown here is derived from an EMBL/GenBank/DDBJ whole genome shotgun (WGS) entry which is preliminary data.</text>
</comment>
<evidence type="ECO:0000313" key="2">
    <source>
        <dbReference type="EMBL" id="MBE7695624.1"/>
    </source>
</evidence>
<dbReference type="EMBL" id="WXXV01000012">
    <property type="protein sequence ID" value="MBE7695624.1"/>
    <property type="molecule type" value="Genomic_DNA"/>
</dbReference>
<name>A0AAP1RFZ4_9FLAO</name>
<protein>
    <recommendedName>
        <fullName evidence="1">GAPS4 PD-(D/E)XK nuclease domain-containing protein</fullName>
    </recommendedName>
</protein>
<sequence>MGEVSKKRGEFGEDVVTKLLELIGWDSIITGRDIECSNPKEHKISNSNRKNHGVDFVFNYQCPLISETQMHILISSKYNDSYPSNPTSKFKSHLEDIAFASKCYEKSSLKYRLKNTRSNFRNKVNGVIFWLDNKSDYNDVIEKLGDFNIDDNLEFESIYLVDNNRAGFLFNSINFVKDKFKNSNIEFFHPRTGYNITAGHRKSSSPILPVQYINTSIIPIKVENDDDEYLVITTIDLFEEDYLRKLISLSQALTDSWAKKIYILFPDYNGDRHGDKVEEVKLEFLDFKFIKKITISSFNLNFRNIEFK</sequence>
<evidence type="ECO:0000313" key="3">
    <source>
        <dbReference type="Proteomes" id="UP000806077"/>
    </source>
</evidence>
<proteinExistence type="predicted"/>